<sequence>MTTSASPTAHQLWIRYRAFLAALLALLVFGALFAAQRSGENHNALNPRSADPQGSRAVAQLLAEQGVTTKVVTTAGEAASATGPDTTLLVAVPGLLTSHQLSALRSATAHSGGRTLLLSPGAAQVQVLTPGVRAVAAGSAQVLSANCDFPAARRAGDALTGGVQYTTSVPGADSCYPYAGRPTLLRLPSPGGGDTVVLGTTDLLRNDHLDEQGNASLALQLLGTHPKLVWYLPSLSDAAATSGNRSFLDLIPAGWTWAFYQLLIAAALAALWRGRRLGPVIAERLPVVVRAAEATEGRARLYRRANARARAAEALRTATRERLAPLIGVPPSQAHVPGPLATTVAARLGDPAVDPHALLDGPPPPDDKALLSLADDLDTLERSLLSAERLRNP</sequence>
<proteinExistence type="predicted"/>
<feature type="domain" description="DUF4350" evidence="1">
    <location>
        <begin position="47"/>
        <end position="222"/>
    </location>
</feature>
<evidence type="ECO:0000313" key="3">
    <source>
        <dbReference type="Proteomes" id="UP000305778"/>
    </source>
</evidence>
<keyword evidence="3" id="KW-1185">Reference proteome</keyword>
<accession>A0A4U0STV2</accession>
<dbReference type="OrthoDB" id="5241668at2"/>
<dbReference type="AlphaFoldDB" id="A0A4U0STV2"/>
<dbReference type="Pfam" id="PF14258">
    <property type="entry name" value="DUF4350"/>
    <property type="match status" value="1"/>
</dbReference>
<dbReference type="InterPro" id="IPR025646">
    <property type="entry name" value="DUF4350"/>
</dbReference>
<evidence type="ECO:0000313" key="2">
    <source>
        <dbReference type="EMBL" id="TKA13522.1"/>
    </source>
</evidence>
<comment type="caution">
    <text evidence="2">The sequence shown here is derived from an EMBL/GenBank/DDBJ whole genome shotgun (WGS) entry which is preliminary data.</text>
</comment>
<protein>
    <submittedName>
        <fullName evidence="2">DUF4350 domain-containing protein</fullName>
    </submittedName>
</protein>
<dbReference type="RefSeq" id="WP_136721681.1">
    <property type="nucleotide sequence ID" value="NZ_SUMC01000001.1"/>
</dbReference>
<organism evidence="2 3">
    <name type="scientific">Actinacidiphila oryziradicis</name>
    <dbReference type="NCBI Taxonomy" id="2571141"/>
    <lineage>
        <taxon>Bacteria</taxon>
        <taxon>Bacillati</taxon>
        <taxon>Actinomycetota</taxon>
        <taxon>Actinomycetes</taxon>
        <taxon>Kitasatosporales</taxon>
        <taxon>Streptomycetaceae</taxon>
        <taxon>Actinacidiphila</taxon>
    </lineage>
</organism>
<dbReference type="Proteomes" id="UP000305778">
    <property type="component" value="Unassembled WGS sequence"/>
</dbReference>
<gene>
    <name evidence="2" type="ORF">FCI23_02245</name>
</gene>
<evidence type="ECO:0000259" key="1">
    <source>
        <dbReference type="Pfam" id="PF14258"/>
    </source>
</evidence>
<name>A0A4U0STV2_9ACTN</name>
<dbReference type="EMBL" id="SUMC01000001">
    <property type="protein sequence ID" value="TKA13522.1"/>
    <property type="molecule type" value="Genomic_DNA"/>
</dbReference>
<reference evidence="2 3" key="1">
    <citation type="submission" date="2019-04" db="EMBL/GenBank/DDBJ databases">
        <title>Streptomyces oryziradicis sp. nov., a novel actinomycete isolated from rhizosphere soil of rice (Oryza sativa L.).</title>
        <authorList>
            <person name="Li C."/>
        </authorList>
    </citation>
    <scope>NUCLEOTIDE SEQUENCE [LARGE SCALE GENOMIC DNA]</scope>
    <source>
        <strain evidence="2 3">NEAU-C40</strain>
    </source>
</reference>